<dbReference type="AlphaFoldDB" id="A0A978ULN6"/>
<feature type="transmembrane region" description="Helical" evidence="1">
    <location>
        <begin position="29"/>
        <end position="49"/>
    </location>
</feature>
<dbReference type="EMBL" id="JAEACU010000010">
    <property type="protein sequence ID" value="KAH7515738.1"/>
    <property type="molecule type" value="Genomic_DNA"/>
</dbReference>
<sequence>MESNQIKFYQEMSVLDIFRKALLVSSKNINFIIFAFITSLPLFCFVVYYEFSFQKFLLETFEILEVSKGHFSFNMLSELKKDYLHEMTQMGLLYFVPYNLLQLSTVLLIVDLASKIYKEDKQMSLKDMLPKPMISMGRLRGTLITFLNFLYVSLLSTCTLLGFIWLVTISHDFSSDLIVMAGIFPTAVLGGAFVALLTLYLALSAVWNMSIVFSILEGVYGTEALALSSYCIGGKDECGIVLMLVFSVWEIGLRFPCLYIGCYKGGYGIIAQVSLFCLGMTLKWIVFVVYYHSLKEITLAKKVDLEVGTEFLLETFEIVKGFGFPFYMLENPKMDYLQEWAQMGFLCLIPFHLLQLITVLPIVDLASKIYKEGKPMSLKDMVQKPMINMERLRGTLIPFLYVAFLSTCALLQFTLLVTISPISSIDYIYSVFPTAVLGGALIEHLILYSALSAVGNTSIVVSVLEGVYGIRALSLSSYYTRGNDLCGIILMLVFFAWENGLRFSCRYIGCYKSGYGIIAQVSLFCLGNTLKWIVFVVHYHNCKDRTLVKKVDEEAGSEIGPVGYHRSSLISHRLWERNIDRRNSGRIPLRTLAACYKVFSFWSPPSLRTQHSACDCRFGIKDIQRRQNHESYVSARGNFVALLTLDLALSCVWDMNIVVSILEGVCGTQALTLSSYYSRGKDRCDIILMLVFFAWEIVVHIGTFVALITLHLELSVMSNMSIVVSILEGIYGTEALALSSYYCSGRDVCGLVFMLVFFVWEIGLRFPCLYIGCNKGGYGSFVQVSLFCLGNALKWVACMVYFHGCRERTLEKKVDEEVGTEVRQAG</sequence>
<feature type="transmembrane region" description="Helical" evidence="1">
    <location>
        <begin position="750"/>
        <end position="772"/>
    </location>
</feature>
<dbReference type="PANTHER" id="PTHR36714">
    <property type="entry name" value="T23E23.1"/>
    <property type="match status" value="1"/>
</dbReference>
<feature type="transmembrane region" description="Helical" evidence="1">
    <location>
        <begin position="778"/>
        <end position="802"/>
    </location>
</feature>
<protein>
    <submittedName>
        <fullName evidence="2">Uncharacterized protein</fullName>
    </submittedName>
</protein>
<dbReference type="PANTHER" id="PTHR36714:SF7">
    <property type="entry name" value="TRANSMEMBRANE PROTEIN"/>
    <property type="match status" value="1"/>
</dbReference>
<feature type="transmembrane region" description="Helical" evidence="1">
    <location>
        <begin position="143"/>
        <end position="166"/>
    </location>
</feature>
<evidence type="ECO:0000313" key="3">
    <source>
        <dbReference type="Proteomes" id="UP000813462"/>
    </source>
</evidence>
<keyword evidence="1" id="KW-0472">Membrane</keyword>
<comment type="caution">
    <text evidence="2">The sequence shown here is derived from an EMBL/GenBank/DDBJ whole genome shotgun (WGS) entry which is preliminary data.</text>
</comment>
<feature type="transmembrane region" description="Helical" evidence="1">
    <location>
        <begin position="267"/>
        <end position="291"/>
    </location>
</feature>
<accession>A0A978ULN6</accession>
<dbReference type="Proteomes" id="UP000813462">
    <property type="component" value="Unassembled WGS sequence"/>
</dbReference>
<evidence type="ECO:0000313" key="2">
    <source>
        <dbReference type="EMBL" id="KAH7515738.1"/>
    </source>
</evidence>
<feature type="transmembrane region" description="Helical" evidence="1">
    <location>
        <begin position="92"/>
        <end position="113"/>
    </location>
</feature>
<keyword evidence="1" id="KW-1133">Transmembrane helix</keyword>
<keyword evidence="1" id="KW-0812">Transmembrane</keyword>
<feature type="transmembrane region" description="Helical" evidence="1">
    <location>
        <begin position="686"/>
        <end position="710"/>
    </location>
</feature>
<feature type="transmembrane region" description="Helical" evidence="1">
    <location>
        <begin position="340"/>
        <end position="366"/>
    </location>
</feature>
<feature type="transmembrane region" description="Helical" evidence="1">
    <location>
        <begin position="399"/>
        <end position="425"/>
    </location>
</feature>
<organism evidence="2 3">
    <name type="scientific">Ziziphus jujuba var. spinosa</name>
    <dbReference type="NCBI Taxonomy" id="714518"/>
    <lineage>
        <taxon>Eukaryota</taxon>
        <taxon>Viridiplantae</taxon>
        <taxon>Streptophyta</taxon>
        <taxon>Embryophyta</taxon>
        <taxon>Tracheophyta</taxon>
        <taxon>Spermatophyta</taxon>
        <taxon>Magnoliopsida</taxon>
        <taxon>eudicotyledons</taxon>
        <taxon>Gunneridae</taxon>
        <taxon>Pentapetalae</taxon>
        <taxon>rosids</taxon>
        <taxon>fabids</taxon>
        <taxon>Rosales</taxon>
        <taxon>Rhamnaceae</taxon>
        <taxon>Paliureae</taxon>
        <taxon>Ziziphus</taxon>
    </lineage>
</organism>
<feature type="transmembrane region" description="Helical" evidence="1">
    <location>
        <begin position="240"/>
        <end position="261"/>
    </location>
</feature>
<feature type="transmembrane region" description="Helical" evidence="1">
    <location>
        <begin position="722"/>
        <end position="743"/>
    </location>
</feature>
<feature type="transmembrane region" description="Helical" evidence="1">
    <location>
        <begin position="517"/>
        <end position="539"/>
    </location>
</feature>
<evidence type="ECO:0000256" key="1">
    <source>
        <dbReference type="SAM" id="Phobius"/>
    </source>
</evidence>
<feature type="transmembrane region" description="Helical" evidence="1">
    <location>
        <begin position="178"/>
        <end position="203"/>
    </location>
</feature>
<name>A0A978ULN6_ZIZJJ</name>
<feature type="transmembrane region" description="Helical" evidence="1">
    <location>
        <begin position="478"/>
        <end position="497"/>
    </location>
</feature>
<proteinExistence type="predicted"/>
<gene>
    <name evidence="2" type="ORF">FEM48_Zijuj10G0058200</name>
</gene>
<reference evidence="2" key="1">
    <citation type="journal article" date="2021" name="Front. Plant Sci.">
        <title>Chromosome-Scale Genome Assembly for Chinese Sour Jujube and Insights Into Its Genome Evolution and Domestication Signature.</title>
        <authorList>
            <person name="Shen L.-Y."/>
            <person name="Luo H."/>
            <person name="Wang X.-L."/>
            <person name="Wang X.-M."/>
            <person name="Qiu X.-J."/>
            <person name="Liu H."/>
            <person name="Zhou S.-S."/>
            <person name="Jia K.-H."/>
            <person name="Nie S."/>
            <person name="Bao Y.-T."/>
            <person name="Zhang R.-G."/>
            <person name="Yun Q.-Z."/>
            <person name="Chai Y.-H."/>
            <person name="Lu J.-Y."/>
            <person name="Li Y."/>
            <person name="Zhao S.-W."/>
            <person name="Mao J.-F."/>
            <person name="Jia S.-G."/>
            <person name="Mao Y.-M."/>
        </authorList>
    </citation>
    <scope>NUCLEOTIDE SEQUENCE</scope>
    <source>
        <strain evidence="2">AT0</strain>
        <tissue evidence="2">Leaf</tissue>
    </source>
</reference>
<feature type="transmembrane region" description="Helical" evidence="1">
    <location>
        <begin position="445"/>
        <end position="466"/>
    </location>
</feature>